<dbReference type="GO" id="GO:0005524">
    <property type="term" value="F:ATP binding"/>
    <property type="evidence" value="ECO:0007669"/>
    <property type="project" value="UniProtKB-KW"/>
</dbReference>
<dbReference type="PANTHER" id="PTHR43024">
    <property type="entry name" value="UDP-N-ACETYLMURAMOYL-TRIPEPTIDE--D-ALANYL-D-ALANINE LIGASE"/>
    <property type="match status" value="1"/>
</dbReference>
<dbReference type="Pfam" id="PF08245">
    <property type="entry name" value="Mur_ligase_M"/>
    <property type="match status" value="1"/>
</dbReference>
<dbReference type="RefSeq" id="WP_309306844.1">
    <property type="nucleotide sequence ID" value="NZ_CP133594.1"/>
</dbReference>
<dbReference type="GeneID" id="84229772"/>
<evidence type="ECO:0000259" key="4">
    <source>
        <dbReference type="Pfam" id="PF08245"/>
    </source>
</evidence>
<dbReference type="InterPro" id="IPR036565">
    <property type="entry name" value="Mur-like_cat_sf"/>
</dbReference>
<evidence type="ECO:0000256" key="2">
    <source>
        <dbReference type="ARBA" id="ARBA00022741"/>
    </source>
</evidence>
<gene>
    <name evidence="5" type="primary">cfbE</name>
    <name evidence="5" type="ORF">RE476_06485</name>
</gene>
<dbReference type="GO" id="GO:0016881">
    <property type="term" value="F:acid-amino acid ligase activity"/>
    <property type="evidence" value="ECO:0007669"/>
    <property type="project" value="InterPro"/>
</dbReference>
<evidence type="ECO:0000313" key="5">
    <source>
        <dbReference type="EMBL" id="WMW21064.1"/>
    </source>
</evidence>
<dbReference type="PANTHER" id="PTHR43024:SF1">
    <property type="entry name" value="UDP-N-ACETYLMURAMOYL-TRIPEPTIDE--D-ALANYL-D-ALANINE LIGASE"/>
    <property type="match status" value="1"/>
</dbReference>
<dbReference type="InterPro" id="IPR013221">
    <property type="entry name" value="Mur_ligase_cen"/>
</dbReference>
<dbReference type="InterPro" id="IPR051046">
    <property type="entry name" value="MurCDEF_CellWall_CoF430Synth"/>
</dbReference>
<keyword evidence="1" id="KW-0436">Ligase</keyword>
<dbReference type="EMBL" id="CP133594">
    <property type="protein sequence ID" value="WMW21064.1"/>
    <property type="molecule type" value="Genomic_DNA"/>
</dbReference>
<dbReference type="AlphaFoldDB" id="A0AA51YIH0"/>
<reference evidence="5" key="1">
    <citation type="submission" date="2023-08" db="EMBL/GenBank/DDBJ databases">
        <title>Methanolobus mangrovi sp. nov. and Methanolobus sediminis sp. nov, two novel methylotrophic methanogens isolated from mangrove sediments in China.</title>
        <authorList>
            <person name="Zhou J."/>
        </authorList>
    </citation>
    <scope>NUCLEOTIDE SEQUENCE</scope>
    <source>
        <strain evidence="5">FTZ2</strain>
    </source>
</reference>
<evidence type="ECO:0000256" key="3">
    <source>
        <dbReference type="ARBA" id="ARBA00022840"/>
    </source>
</evidence>
<evidence type="ECO:0000256" key="1">
    <source>
        <dbReference type="ARBA" id="ARBA00022598"/>
    </source>
</evidence>
<proteinExistence type="predicted"/>
<keyword evidence="2" id="KW-0547">Nucleotide-binding</keyword>
<feature type="domain" description="Mur ligase central" evidence="4">
    <location>
        <begin position="116"/>
        <end position="278"/>
    </location>
</feature>
<keyword evidence="3" id="KW-0067">ATP-binding</keyword>
<protein>
    <submittedName>
        <fullName evidence="5">Coenzyme F430 synthase</fullName>
    </submittedName>
</protein>
<keyword evidence="6" id="KW-1185">Reference proteome</keyword>
<dbReference type="Proteomes" id="UP001183006">
    <property type="component" value="Chromosome"/>
</dbReference>
<name>A0AA51YIH0_9EURY</name>
<accession>A0AA51YIH0</accession>
<organism evidence="5 6">
    <name type="scientific">Methanolobus mangrovi</name>
    <dbReference type="NCBI Taxonomy" id="3072977"/>
    <lineage>
        <taxon>Archaea</taxon>
        <taxon>Methanobacteriati</taxon>
        <taxon>Methanobacteriota</taxon>
        <taxon>Stenosarchaea group</taxon>
        <taxon>Methanomicrobia</taxon>
        <taxon>Methanosarcinales</taxon>
        <taxon>Methanosarcinaceae</taxon>
        <taxon>Methanolobus</taxon>
    </lineage>
</organism>
<dbReference type="Gene3D" id="3.40.1190.10">
    <property type="entry name" value="Mur-like, catalytic domain"/>
    <property type="match status" value="1"/>
</dbReference>
<dbReference type="KEGG" id="mmav:RE476_06485"/>
<dbReference type="SUPFAM" id="SSF53623">
    <property type="entry name" value="MurD-like peptide ligases, catalytic domain"/>
    <property type="match status" value="1"/>
</dbReference>
<dbReference type="NCBIfam" id="NF033197">
    <property type="entry name" value="F430_CfbE"/>
    <property type="match status" value="1"/>
</dbReference>
<sequence>MLDHTNVAVLDLTHAGIIIAEKLSSLGFNVTVVDVYRTVNENVLSGLESNYGIITSKDPMPVDVFDLIVSPAHLYPEYAMLADAREKEIEIMTHHRAVGLILSMTNSLADATVIEVTGSKAKTSSASLLADMLSRNMKVILHTSRGLELWDKGSSRIVHLGLSIAPGSVLLAVDRLNEMGITAECYVFEVSIGLTGFADVGIITTLEPDYMIAASTSHASDSKIDVLSHCKPGEVFFLNVRDRKALDKAKENSRTFFTFSDSDGLDADVQIHFEDGGIVLDHKDDVFSSSLRQNYNSRSYATAFAASGSVAMWMGVSVENISKVISTFEGLQGRMQEKEFSGRKLIDNSNSGMDIRSAERSLDYALSKPEAGSGSIIMVLGEEAAQVCEGLPPENVSEFVSRRGKDIGQLILVGERMQDIDENNVVYACGLEEGLSMALEASSKSDIILSCVKCFR</sequence>
<evidence type="ECO:0000313" key="6">
    <source>
        <dbReference type="Proteomes" id="UP001183006"/>
    </source>
</evidence>